<evidence type="ECO:0000313" key="2">
    <source>
        <dbReference type="EMBL" id="MPW25079.1"/>
    </source>
</evidence>
<organism evidence="2 3">
    <name type="scientific">Alkalibaculum sporogenes</name>
    <dbReference type="NCBI Taxonomy" id="2655001"/>
    <lineage>
        <taxon>Bacteria</taxon>
        <taxon>Bacillati</taxon>
        <taxon>Bacillota</taxon>
        <taxon>Clostridia</taxon>
        <taxon>Eubacteriales</taxon>
        <taxon>Eubacteriaceae</taxon>
        <taxon>Alkalibaculum</taxon>
    </lineage>
</organism>
<dbReference type="RefSeq" id="WP_152802196.1">
    <property type="nucleotide sequence ID" value="NZ_WHNX01000005.1"/>
</dbReference>
<accession>A0A6A7K6G8</accession>
<comment type="caution">
    <text evidence="2">The sequence shown here is derived from an EMBL/GenBank/DDBJ whole genome shotgun (WGS) entry which is preliminary data.</text>
</comment>
<gene>
    <name evidence="2" type="ORF">GC105_04665</name>
</gene>
<reference evidence="2 3" key="1">
    <citation type="submission" date="2019-10" db="EMBL/GenBank/DDBJ databases">
        <title>Alkalibaculum tamaniensis sp.nov., a new alkaliphilic acetogen, isolated on methoxylated aromatics from a mud volcano.</title>
        <authorList>
            <person name="Khomyakova M.A."/>
            <person name="Merkel A.Y."/>
            <person name="Bonch-Osmolovskaya E.A."/>
            <person name="Slobodkin A.I."/>
        </authorList>
    </citation>
    <scope>NUCLEOTIDE SEQUENCE [LARGE SCALE GENOMIC DNA]</scope>
    <source>
        <strain evidence="2 3">M08DMB</strain>
    </source>
</reference>
<proteinExistence type="predicted"/>
<dbReference type="Pfam" id="PF01966">
    <property type="entry name" value="HD"/>
    <property type="match status" value="1"/>
</dbReference>
<protein>
    <submittedName>
        <fullName evidence="2">HD domain-containing protein</fullName>
    </submittedName>
</protein>
<dbReference type="Gene3D" id="1.10.3210.10">
    <property type="entry name" value="Hypothetical protein af1432"/>
    <property type="match status" value="1"/>
</dbReference>
<keyword evidence="3" id="KW-1185">Reference proteome</keyword>
<dbReference type="Proteomes" id="UP000440004">
    <property type="component" value="Unassembled WGS sequence"/>
</dbReference>
<dbReference type="CDD" id="cd00077">
    <property type="entry name" value="HDc"/>
    <property type="match status" value="1"/>
</dbReference>
<dbReference type="EMBL" id="WHNX01000005">
    <property type="protein sequence ID" value="MPW25079.1"/>
    <property type="molecule type" value="Genomic_DNA"/>
</dbReference>
<sequence length="159" mass="18641">MDRFNKILLHHNFKEYLRRIATLEETRVFCKHEMTHFLDVARICYILNLENKANLDKEIIYACSILHDIGRWKEYQEGIDHAIASKGLALDILKDCGFDQREIKLICDAIGHHRTESNHPSNLSEFIYRADKLSRPCNSCNSIDKCNRFENGEIPTINY</sequence>
<dbReference type="SUPFAM" id="SSF109604">
    <property type="entry name" value="HD-domain/PDEase-like"/>
    <property type="match status" value="1"/>
</dbReference>
<evidence type="ECO:0000313" key="3">
    <source>
        <dbReference type="Proteomes" id="UP000440004"/>
    </source>
</evidence>
<name>A0A6A7K6G8_9FIRM</name>
<feature type="domain" description="HD" evidence="1">
    <location>
        <begin position="35"/>
        <end position="135"/>
    </location>
</feature>
<dbReference type="AlphaFoldDB" id="A0A6A7K6G8"/>
<dbReference type="InterPro" id="IPR003607">
    <property type="entry name" value="HD/PDEase_dom"/>
</dbReference>
<evidence type="ECO:0000259" key="1">
    <source>
        <dbReference type="Pfam" id="PF01966"/>
    </source>
</evidence>
<dbReference type="InterPro" id="IPR006674">
    <property type="entry name" value="HD_domain"/>
</dbReference>